<dbReference type="EC" id="2.1.1.103" evidence="5"/>
<keyword evidence="4" id="KW-0808">Transferase</keyword>
<dbReference type="Pfam" id="PF13649">
    <property type="entry name" value="Methyltransf_25"/>
    <property type="match status" value="1"/>
</dbReference>
<comment type="catalytic activity">
    <reaction evidence="6">
        <text>N,N-dimethylethanolamine phosphate + S-adenosyl-L-methionine = phosphocholine + S-adenosyl-L-homocysteine + H(+)</text>
        <dbReference type="Rhea" id="RHEA:25325"/>
        <dbReference type="ChEBI" id="CHEBI:15378"/>
        <dbReference type="ChEBI" id="CHEBI:57856"/>
        <dbReference type="ChEBI" id="CHEBI:58641"/>
        <dbReference type="ChEBI" id="CHEBI:59789"/>
        <dbReference type="ChEBI" id="CHEBI:295975"/>
        <dbReference type="EC" id="2.1.1.103"/>
    </reaction>
    <physiologicalReaction direction="left-to-right" evidence="6">
        <dbReference type="Rhea" id="RHEA:25326"/>
    </physiologicalReaction>
</comment>
<comment type="catalytic activity">
    <reaction evidence="7">
        <text>phosphoethanolamine + S-adenosyl-L-methionine = N-methylethanolamine phosphate + S-adenosyl-L-homocysteine + H(+)</text>
        <dbReference type="Rhea" id="RHEA:20365"/>
        <dbReference type="ChEBI" id="CHEBI:15378"/>
        <dbReference type="ChEBI" id="CHEBI:57781"/>
        <dbReference type="ChEBI" id="CHEBI:57856"/>
        <dbReference type="ChEBI" id="CHEBI:58190"/>
        <dbReference type="ChEBI" id="CHEBI:59789"/>
        <dbReference type="EC" id="2.1.1.103"/>
    </reaction>
    <physiologicalReaction direction="left-to-right" evidence="7">
        <dbReference type="Rhea" id="RHEA:20366"/>
    </physiologicalReaction>
</comment>
<dbReference type="OMA" id="IPQENYY"/>
<dbReference type="PANTHER" id="PTHR44307">
    <property type="entry name" value="PHOSPHOETHANOLAMINE METHYLTRANSFERASE"/>
    <property type="match status" value="1"/>
</dbReference>
<keyword evidence="3" id="KW-0489">Methyltransferase</keyword>
<evidence type="ECO:0000256" key="5">
    <source>
        <dbReference type="ARBA" id="ARBA00035674"/>
    </source>
</evidence>
<dbReference type="CDD" id="cd02440">
    <property type="entry name" value="AdoMet_MTases"/>
    <property type="match status" value="1"/>
</dbReference>
<evidence type="ECO:0000313" key="11">
    <source>
        <dbReference type="Proteomes" id="UP000009138"/>
    </source>
</evidence>
<sequence>MDVGFGCGDSCKYLEEKLGCRVTGITNELSQVRMANERLSADQKQRIHHLHGSAENLDDLIQPFTKAFDHILCIDSAYHYNTRWDFFKSAFKYLKDSGGTLGLFDFTLHPALFQSLKQSSWKLYAFKTLCNFIHVPSDNLLATPEEYKQKLYDAGFKNVQLETVATEHVFDGLSRFMRQQLLNASKYGINVSLSDKLFLCGACFVFNLLAKNDWLTPLLVSAEKQESAP</sequence>
<name>I1CTH6_RHIO9</name>
<dbReference type="Proteomes" id="UP000009138">
    <property type="component" value="Unassembled WGS sequence"/>
</dbReference>
<dbReference type="RefSeq" id="XP_067527152.1">
    <property type="nucleotide sequence ID" value="XM_067671051.1"/>
</dbReference>
<dbReference type="GO" id="GO:0032259">
    <property type="term" value="P:methylation"/>
    <property type="evidence" value="ECO:0007669"/>
    <property type="project" value="UniProtKB-KW"/>
</dbReference>
<protein>
    <recommendedName>
        <fullName evidence="5">phosphoethanolamine N-methyltransferase</fullName>
        <ecNumber evidence="5">2.1.1.103</ecNumber>
    </recommendedName>
</protein>
<evidence type="ECO:0000256" key="1">
    <source>
        <dbReference type="ARBA" id="ARBA00004969"/>
    </source>
</evidence>
<dbReference type="InterPro" id="IPR029063">
    <property type="entry name" value="SAM-dependent_MTases_sf"/>
</dbReference>
<dbReference type="VEuPathDB" id="FungiDB:RO3G_16467"/>
<evidence type="ECO:0000256" key="6">
    <source>
        <dbReference type="ARBA" id="ARBA00047619"/>
    </source>
</evidence>
<comment type="pathway">
    <text evidence="1">Phospholipid metabolism; phosphatidylcholine biosynthesis.</text>
</comment>
<evidence type="ECO:0000256" key="7">
    <source>
        <dbReference type="ARBA" id="ARBA00047622"/>
    </source>
</evidence>
<gene>
    <name evidence="10" type="ORF">RO3G_16467</name>
</gene>
<dbReference type="STRING" id="246409.I1CTH6"/>
<dbReference type="SUPFAM" id="SSF53335">
    <property type="entry name" value="S-adenosyl-L-methionine-dependent methyltransferases"/>
    <property type="match status" value="1"/>
</dbReference>
<evidence type="ECO:0000259" key="9">
    <source>
        <dbReference type="Pfam" id="PF13649"/>
    </source>
</evidence>
<evidence type="ECO:0000256" key="8">
    <source>
        <dbReference type="ARBA" id="ARBA00047841"/>
    </source>
</evidence>
<evidence type="ECO:0000313" key="10">
    <source>
        <dbReference type="EMBL" id="EIE91756.1"/>
    </source>
</evidence>
<dbReference type="OrthoDB" id="61390at2759"/>
<comment type="pathway">
    <text evidence="2">Lipid metabolism.</text>
</comment>
<evidence type="ECO:0000256" key="3">
    <source>
        <dbReference type="ARBA" id="ARBA00022603"/>
    </source>
</evidence>
<dbReference type="AlphaFoldDB" id="I1CTH6"/>
<accession>I1CTH6</accession>
<dbReference type="Gene3D" id="3.40.50.150">
    <property type="entry name" value="Vaccinia Virus protein VP39"/>
    <property type="match status" value="1"/>
</dbReference>
<organism evidence="10 11">
    <name type="scientific">Rhizopus delemar (strain RA 99-880 / ATCC MYA-4621 / FGSC 9543 / NRRL 43880)</name>
    <name type="common">Mucormycosis agent</name>
    <name type="synonym">Rhizopus arrhizus var. delemar</name>
    <dbReference type="NCBI Taxonomy" id="246409"/>
    <lineage>
        <taxon>Eukaryota</taxon>
        <taxon>Fungi</taxon>
        <taxon>Fungi incertae sedis</taxon>
        <taxon>Mucoromycota</taxon>
        <taxon>Mucoromycotina</taxon>
        <taxon>Mucoromycetes</taxon>
        <taxon>Mucorales</taxon>
        <taxon>Mucorineae</taxon>
        <taxon>Rhizopodaceae</taxon>
        <taxon>Rhizopus</taxon>
    </lineage>
</organism>
<dbReference type="InParanoid" id="I1CTH6"/>
<comment type="catalytic activity">
    <reaction evidence="8">
        <text>N-methylethanolamine phosphate + S-adenosyl-L-methionine = N,N-dimethylethanolamine phosphate + S-adenosyl-L-homocysteine + H(+)</text>
        <dbReference type="Rhea" id="RHEA:25321"/>
        <dbReference type="ChEBI" id="CHEBI:15378"/>
        <dbReference type="ChEBI" id="CHEBI:57781"/>
        <dbReference type="ChEBI" id="CHEBI:57856"/>
        <dbReference type="ChEBI" id="CHEBI:58641"/>
        <dbReference type="ChEBI" id="CHEBI:59789"/>
        <dbReference type="EC" id="2.1.1.103"/>
    </reaction>
    <physiologicalReaction direction="left-to-right" evidence="8">
        <dbReference type="Rhea" id="RHEA:25322"/>
    </physiologicalReaction>
</comment>
<dbReference type="EMBL" id="CH476751">
    <property type="protein sequence ID" value="EIE91756.1"/>
    <property type="molecule type" value="Genomic_DNA"/>
</dbReference>
<dbReference type="GeneID" id="93623432"/>
<proteinExistence type="predicted"/>
<dbReference type="PANTHER" id="PTHR44307:SF2">
    <property type="entry name" value="PHOSPHOETHANOLAMINE METHYLTRANSFERASE ISOFORM X1"/>
    <property type="match status" value="1"/>
</dbReference>
<dbReference type="InterPro" id="IPR041698">
    <property type="entry name" value="Methyltransf_25"/>
</dbReference>
<feature type="domain" description="Methyltransferase" evidence="9">
    <location>
        <begin position="1"/>
        <end position="98"/>
    </location>
</feature>
<reference evidence="10 11" key="1">
    <citation type="journal article" date="2009" name="PLoS Genet.">
        <title>Genomic analysis of the basal lineage fungus Rhizopus oryzae reveals a whole-genome duplication.</title>
        <authorList>
            <person name="Ma L.-J."/>
            <person name="Ibrahim A.S."/>
            <person name="Skory C."/>
            <person name="Grabherr M.G."/>
            <person name="Burger G."/>
            <person name="Butler M."/>
            <person name="Elias M."/>
            <person name="Idnurm A."/>
            <person name="Lang B.F."/>
            <person name="Sone T."/>
            <person name="Abe A."/>
            <person name="Calvo S.E."/>
            <person name="Corrochano L.M."/>
            <person name="Engels R."/>
            <person name="Fu J."/>
            <person name="Hansberg W."/>
            <person name="Kim J.-M."/>
            <person name="Kodira C.D."/>
            <person name="Koehrsen M.J."/>
            <person name="Liu B."/>
            <person name="Miranda-Saavedra D."/>
            <person name="O'Leary S."/>
            <person name="Ortiz-Castellanos L."/>
            <person name="Poulter R."/>
            <person name="Rodriguez-Romero J."/>
            <person name="Ruiz-Herrera J."/>
            <person name="Shen Y.-Q."/>
            <person name="Zeng Q."/>
            <person name="Galagan J."/>
            <person name="Birren B.W."/>
            <person name="Cuomo C.A."/>
            <person name="Wickes B.L."/>
        </authorList>
    </citation>
    <scope>NUCLEOTIDE SEQUENCE [LARGE SCALE GENOMIC DNA]</scope>
    <source>
        <strain evidence="11">RA 99-880 / ATCC MYA-4621 / FGSC 9543 / NRRL 43880</strain>
    </source>
</reference>
<dbReference type="GO" id="GO:0000234">
    <property type="term" value="F:phosphoethanolamine N-methyltransferase activity"/>
    <property type="evidence" value="ECO:0007669"/>
    <property type="project" value="UniProtKB-EC"/>
</dbReference>
<evidence type="ECO:0000256" key="4">
    <source>
        <dbReference type="ARBA" id="ARBA00022679"/>
    </source>
</evidence>
<dbReference type="eggNOG" id="ENOG502S5S2">
    <property type="taxonomic scope" value="Eukaryota"/>
</dbReference>
<keyword evidence="11" id="KW-1185">Reference proteome</keyword>
<evidence type="ECO:0000256" key="2">
    <source>
        <dbReference type="ARBA" id="ARBA00005189"/>
    </source>
</evidence>